<dbReference type="GO" id="GO:0003684">
    <property type="term" value="F:damaged DNA binding"/>
    <property type="evidence" value="ECO:0007669"/>
    <property type="project" value="TreeGrafter"/>
</dbReference>
<feature type="binding site" evidence="2">
    <location>
        <position position="289"/>
    </location>
    <ligand>
        <name>FAD</name>
        <dbReference type="ChEBI" id="CHEBI:57692"/>
    </ligand>
</feature>
<dbReference type="SUPFAM" id="SSF48173">
    <property type="entry name" value="Cryptochrome/photolyase FAD-binding domain"/>
    <property type="match status" value="1"/>
</dbReference>
<evidence type="ECO:0000256" key="2">
    <source>
        <dbReference type="PIRSR" id="PIRSR602081-1"/>
    </source>
</evidence>
<evidence type="ECO:0000313" key="5">
    <source>
        <dbReference type="Proteomes" id="UP001138500"/>
    </source>
</evidence>
<gene>
    <name evidence="4" type="ORF">Tdes44962_MAKER10373</name>
</gene>
<dbReference type="Gene3D" id="1.25.40.80">
    <property type="match status" value="1"/>
</dbReference>
<accession>A0A9W7SJS0</accession>
<dbReference type="InterPro" id="IPR006050">
    <property type="entry name" value="DNA_photolyase_N"/>
</dbReference>
<name>A0A9W7SJS0_9PEZI</name>
<dbReference type="OrthoDB" id="435881at2759"/>
<feature type="domain" description="Photolyase/cryptochrome alpha/beta" evidence="3">
    <location>
        <begin position="6"/>
        <end position="170"/>
    </location>
</feature>
<dbReference type="Pfam" id="PF00875">
    <property type="entry name" value="DNA_photolyase"/>
    <property type="match status" value="1"/>
</dbReference>
<keyword evidence="2" id="KW-0274">FAD</keyword>
<protein>
    <submittedName>
        <fullName evidence="4">Cryptochrome dash like protein</fullName>
    </submittedName>
</protein>
<keyword evidence="5" id="KW-1185">Reference proteome</keyword>
<dbReference type="Proteomes" id="UP001138500">
    <property type="component" value="Unassembled WGS sequence"/>
</dbReference>
<dbReference type="GO" id="GO:0000719">
    <property type="term" value="P:photoreactive repair"/>
    <property type="evidence" value="ECO:0007669"/>
    <property type="project" value="TreeGrafter"/>
</dbReference>
<evidence type="ECO:0000259" key="3">
    <source>
        <dbReference type="PROSITE" id="PS51645"/>
    </source>
</evidence>
<reference evidence="4 5" key="1">
    <citation type="journal article" date="2018" name="IMA Fungus">
        <title>IMA Genome-F 10: Nine draft genome sequences of Claviceps purpurea s.lat., including C. arundinis, C. humidiphila, and C. cf. spartinae, pseudomolecules for the pitch canker pathogen Fusarium circinatum, draft genome of Davidsoniella eucalypti, Grosmannia galeiformis, Quambalaria eucalypti, and Teratosphaeria destructans.</title>
        <authorList>
            <person name="Wingfield B.D."/>
            <person name="Liu M."/>
            <person name="Nguyen H.D."/>
            <person name="Lane F.A."/>
            <person name="Morgan S.W."/>
            <person name="De Vos L."/>
            <person name="Wilken P.M."/>
            <person name="Duong T.A."/>
            <person name="Aylward J."/>
            <person name="Coetzee M.P."/>
            <person name="Dadej K."/>
            <person name="De Beer Z.W."/>
            <person name="Findlay W."/>
            <person name="Havenga M."/>
            <person name="Kolarik M."/>
            <person name="Menzies J.G."/>
            <person name="Naidoo K."/>
            <person name="Pochopski O."/>
            <person name="Shoukouhi P."/>
            <person name="Santana Q.C."/>
            <person name="Seifert K.A."/>
            <person name="Soal N."/>
            <person name="Steenkamp E.T."/>
            <person name="Tatham C.T."/>
            <person name="van der Nest M.A."/>
            <person name="Wingfield M.J."/>
        </authorList>
    </citation>
    <scope>NUCLEOTIDE SEQUENCE [LARGE SCALE GENOMIC DNA]</scope>
    <source>
        <strain evidence="4">CMW44962</strain>
    </source>
</reference>
<comment type="similarity">
    <text evidence="1">Belongs to the DNA photolyase class-1 family.</text>
</comment>
<dbReference type="Gene3D" id="3.40.50.620">
    <property type="entry name" value="HUPs"/>
    <property type="match status" value="1"/>
</dbReference>
<dbReference type="PROSITE" id="PS51645">
    <property type="entry name" value="PHR_CRY_ALPHA_BETA"/>
    <property type="match status" value="1"/>
</dbReference>
<dbReference type="InterPro" id="IPR036134">
    <property type="entry name" value="Crypto/Photolyase_FAD-like_sf"/>
</dbReference>
<dbReference type="SUPFAM" id="SSF52425">
    <property type="entry name" value="Cryptochrome/photolyase, N-terminal domain"/>
    <property type="match status" value="1"/>
</dbReference>
<dbReference type="PANTHER" id="PTHR11455:SF22">
    <property type="entry name" value="CRYPTOCHROME DASH"/>
    <property type="match status" value="1"/>
</dbReference>
<reference evidence="4 5" key="2">
    <citation type="journal article" date="2021" name="Curr. Genet.">
        <title>Genetic response to nitrogen starvation in the aggressive Eucalyptus foliar pathogen Teratosphaeria destructans.</title>
        <authorList>
            <person name="Havenga M."/>
            <person name="Wingfield B.D."/>
            <person name="Wingfield M.J."/>
            <person name="Dreyer L.L."/>
            <person name="Roets F."/>
            <person name="Aylward J."/>
        </authorList>
    </citation>
    <scope>NUCLEOTIDE SEQUENCE [LARGE SCALE GENOMIC DNA]</scope>
    <source>
        <strain evidence="4">CMW44962</strain>
    </source>
</reference>
<feature type="non-terminal residue" evidence="4">
    <location>
        <position position="316"/>
    </location>
</feature>
<feature type="binding site" evidence="2">
    <location>
        <begin position="302"/>
        <end position="306"/>
    </location>
    <ligand>
        <name>FAD</name>
        <dbReference type="ChEBI" id="CHEBI:57692"/>
    </ligand>
</feature>
<dbReference type="InterPro" id="IPR036155">
    <property type="entry name" value="Crypto/Photolyase_N_sf"/>
</dbReference>
<comment type="caution">
    <text evidence="4">The sequence shown here is derived from an EMBL/GenBank/DDBJ whole genome shotgun (WGS) entry which is preliminary data.</text>
</comment>
<dbReference type="EMBL" id="RIBY02002384">
    <property type="protein sequence ID" value="KAH9817421.1"/>
    <property type="molecule type" value="Genomic_DNA"/>
</dbReference>
<dbReference type="PANTHER" id="PTHR11455">
    <property type="entry name" value="CRYPTOCHROME"/>
    <property type="match status" value="1"/>
</dbReference>
<keyword evidence="2" id="KW-0285">Flavoprotein</keyword>
<dbReference type="GO" id="GO:0071949">
    <property type="term" value="F:FAD binding"/>
    <property type="evidence" value="ECO:0007669"/>
    <property type="project" value="TreeGrafter"/>
</dbReference>
<sequence length="316" mass="35615">MAGVSRVLIYLIRRDLRLADNPIFHELAQLQQQSQRPFTHVLPVFVFSADQVEVSGFLRSGHKSPYPEARSRVSGLWRCGRLRAKFTAESVWDLKEDLQSIGSRLEVRVGSITDIVQSLLDGYKKSDDAEVHGLWMTGDEPWEEREQEKAARKVMEKDGKEFKLWVDEKYLVDDRDLPFDDAKDLSDVFTTFRKTVEPLREAPRRQLPRPDRIPPPPDFIPPQAGPFEVPDSLAGLIQALHNPIAADLEIPHMPDMPERVESAHPFVGGSKPGHARVHHLIGSGAMSAYKDTRNGLLGLDFSTRLSAWLALGCLTP</sequence>
<dbReference type="GO" id="GO:0003904">
    <property type="term" value="F:deoxyribodipyrimidine photo-lyase activity"/>
    <property type="evidence" value="ECO:0007669"/>
    <property type="project" value="TreeGrafter"/>
</dbReference>
<evidence type="ECO:0000256" key="1">
    <source>
        <dbReference type="ARBA" id="ARBA00005862"/>
    </source>
</evidence>
<evidence type="ECO:0000313" key="4">
    <source>
        <dbReference type="EMBL" id="KAH9817421.1"/>
    </source>
</evidence>
<proteinExistence type="inferred from homology"/>
<comment type="cofactor">
    <cofactor evidence="2">
        <name>FAD</name>
        <dbReference type="ChEBI" id="CHEBI:57692"/>
    </cofactor>
    <text evidence="2">Binds 1 FAD per subunit.</text>
</comment>
<organism evidence="4 5">
    <name type="scientific">Teratosphaeria destructans</name>
    <dbReference type="NCBI Taxonomy" id="418781"/>
    <lineage>
        <taxon>Eukaryota</taxon>
        <taxon>Fungi</taxon>
        <taxon>Dikarya</taxon>
        <taxon>Ascomycota</taxon>
        <taxon>Pezizomycotina</taxon>
        <taxon>Dothideomycetes</taxon>
        <taxon>Dothideomycetidae</taxon>
        <taxon>Mycosphaerellales</taxon>
        <taxon>Teratosphaeriaceae</taxon>
        <taxon>Teratosphaeria</taxon>
    </lineage>
</organism>
<dbReference type="InterPro" id="IPR014729">
    <property type="entry name" value="Rossmann-like_a/b/a_fold"/>
</dbReference>
<dbReference type="AlphaFoldDB" id="A0A9W7SJS0"/>
<dbReference type="InterPro" id="IPR002081">
    <property type="entry name" value="Cryptochrome/DNA_photolyase_1"/>
</dbReference>